<comment type="subcellular location">
    <subcellularLocation>
        <location evidence="10">Cell membrane</location>
        <topology evidence="10">Peripheral membrane protein</topology>
        <orientation evidence="10">Cytoplasmic side</orientation>
    </subcellularLocation>
</comment>
<proteinExistence type="inferred from homology"/>
<keyword evidence="1 10" id="KW-1003">Cell membrane</keyword>
<comment type="function">
    <text evidence="10">Cell wall formation. Catalyzes the transfer of a GlcNAc subunit on undecaprenyl-pyrophosphoryl-MurNAc-pentapeptide (lipid intermediate I) to form undecaprenyl-pyrophosphoryl-MurNAc-(pentapeptide)GlcNAc (lipid intermediate II).</text>
</comment>
<keyword evidence="3 10" id="KW-0328">Glycosyltransferase</keyword>
<feature type="transmembrane region" description="Helical" evidence="11">
    <location>
        <begin position="129"/>
        <end position="147"/>
    </location>
</feature>
<dbReference type="PANTHER" id="PTHR21015:SF22">
    <property type="entry name" value="GLYCOSYLTRANSFERASE"/>
    <property type="match status" value="1"/>
</dbReference>
<dbReference type="InterPro" id="IPR007235">
    <property type="entry name" value="Glyco_trans_28_C"/>
</dbReference>
<feature type="domain" description="Glycosyltransferase family 28 N-terminal" evidence="12">
    <location>
        <begin position="35"/>
        <end position="181"/>
    </location>
</feature>
<evidence type="ECO:0000259" key="12">
    <source>
        <dbReference type="Pfam" id="PF03033"/>
    </source>
</evidence>
<dbReference type="InterPro" id="IPR016024">
    <property type="entry name" value="ARM-type_fold"/>
</dbReference>
<feature type="domain" description="Glycosyl transferase family 28 C-terminal" evidence="13">
    <location>
        <begin position="227"/>
        <end position="410"/>
    </location>
</feature>
<evidence type="ECO:0000256" key="8">
    <source>
        <dbReference type="ARBA" id="ARBA00023306"/>
    </source>
</evidence>
<dbReference type="EMBL" id="DQZW01000260">
    <property type="protein sequence ID" value="HDL90346.1"/>
    <property type="molecule type" value="Genomic_DNA"/>
</dbReference>
<evidence type="ECO:0000256" key="1">
    <source>
        <dbReference type="ARBA" id="ARBA00022475"/>
    </source>
</evidence>
<dbReference type="SUPFAM" id="SSF53756">
    <property type="entry name" value="UDP-Glycosyltransferase/glycogen phosphorylase"/>
    <property type="match status" value="1"/>
</dbReference>
<dbReference type="Pfam" id="PF03033">
    <property type="entry name" value="Glyco_transf_28"/>
    <property type="match status" value="1"/>
</dbReference>
<dbReference type="InterPro" id="IPR004276">
    <property type="entry name" value="GlycoTrans_28_N"/>
</dbReference>
<dbReference type="Pfam" id="PF04101">
    <property type="entry name" value="Glyco_tran_28_C"/>
    <property type="match status" value="1"/>
</dbReference>
<dbReference type="GO" id="GO:0005886">
    <property type="term" value="C:plasma membrane"/>
    <property type="evidence" value="ECO:0007669"/>
    <property type="project" value="UniProtKB-SubCell"/>
</dbReference>
<dbReference type="GO" id="GO:0051301">
    <property type="term" value="P:cell division"/>
    <property type="evidence" value="ECO:0007669"/>
    <property type="project" value="UniProtKB-KW"/>
</dbReference>
<dbReference type="UniPathway" id="UPA00219"/>
<dbReference type="PANTHER" id="PTHR21015">
    <property type="entry name" value="UDP-N-ACETYLGLUCOSAMINE--N-ACETYLMURAMYL-(PENTAPEPTIDE) PYROPHOSPHORYL-UNDECAPRENOL N-ACETYLGLUCOSAMINE TRANSFERASE 1"/>
    <property type="match status" value="1"/>
</dbReference>
<dbReference type="GO" id="GO:0005975">
    <property type="term" value="P:carbohydrate metabolic process"/>
    <property type="evidence" value="ECO:0007669"/>
    <property type="project" value="InterPro"/>
</dbReference>
<dbReference type="SUPFAM" id="SSF48371">
    <property type="entry name" value="ARM repeat"/>
    <property type="match status" value="1"/>
</dbReference>
<dbReference type="Proteomes" id="UP000886355">
    <property type="component" value="Unassembled WGS sequence"/>
</dbReference>
<dbReference type="Pfam" id="PF13646">
    <property type="entry name" value="HEAT_2"/>
    <property type="match status" value="1"/>
</dbReference>
<keyword evidence="2 10" id="KW-0132">Cell division</keyword>
<gene>
    <name evidence="10" type="primary">murG</name>
    <name evidence="14" type="ORF">ENG14_05530</name>
</gene>
<dbReference type="CDD" id="cd03785">
    <property type="entry name" value="GT28_MurG"/>
    <property type="match status" value="1"/>
</dbReference>
<keyword evidence="7 10" id="KW-0472">Membrane</keyword>
<accession>A0A7C0WVT4</accession>
<evidence type="ECO:0000256" key="4">
    <source>
        <dbReference type="ARBA" id="ARBA00022679"/>
    </source>
</evidence>
<dbReference type="EC" id="2.4.1.227" evidence="10"/>
<feature type="binding site" evidence="10">
    <location>
        <position position="203"/>
    </location>
    <ligand>
        <name>UDP-N-acetyl-alpha-D-glucosamine</name>
        <dbReference type="ChEBI" id="CHEBI:57705"/>
    </ligand>
</feature>
<dbReference type="InterPro" id="IPR006009">
    <property type="entry name" value="GlcNAc_MurG"/>
</dbReference>
<dbReference type="Gene3D" id="1.25.10.10">
    <property type="entry name" value="Leucine-rich Repeat Variant"/>
    <property type="match status" value="1"/>
</dbReference>
<keyword evidence="11" id="KW-0812">Transmembrane</keyword>
<comment type="caution">
    <text evidence="14">The sequence shown here is derived from an EMBL/GenBank/DDBJ whole genome shotgun (WGS) entry which is preliminary data.</text>
</comment>
<comment type="caution">
    <text evidence="10">Lacks conserved residue(s) required for the propagation of feature annotation.</text>
</comment>
<dbReference type="GO" id="GO:0009252">
    <property type="term" value="P:peptidoglycan biosynthetic process"/>
    <property type="evidence" value="ECO:0007669"/>
    <property type="project" value="UniProtKB-UniRule"/>
</dbReference>
<keyword evidence="8 10" id="KW-0131">Cell cycle</keyword>
<dbReference type="InterPro" id="IPR011989">
    <property type="entry name" value="ARM-like"/>
</dbReference>
<comment type="similarity">
    <text evidence="10">Belongs to the glycosyltransferase 28 family. MurG subfamily.</text>
</comment>
<organism evidence="14">
    <name type="scientific">Thermodesulforhabdus norvegica</name>
    <dbReference type="NCBI Taxonomy" id="39841"/>
    <lineage>
        <taxon>Bacteria</taxon>
        <taxon>Pseudomonadati</taxon>
        <taxon>Thermodesulfobacteriota</taxon>
        <taxon>Syntrophobacteria</taxon>
        <taxon>Syntrophobacterales</taxon>
        <taxon>Thermodesulforhabdaceae</taxon>
        <taxon>Thermodesulforhabdus</taxon>
    </lineage>
</organism>
<evidence type="ECO:0000256" key="10">
    <source>
        <dbReference type="HAMAP-Rule" id="MF_00033"/>
    </source>
</evidence>
<keyword evidence="11" id="KW-1133">Transmembrane helix</keyword>
<keyword evidence="4 10" id="KW-0808">Transferase</keyword>
<evidence type="ECO:0000259" key="13">
    <source>
        <dbReference type="Pfam" id="PF04101"/>
    </source>
</evidence>
<feature type="binding site" evidence="10">
    <location>
        <position position="163"/>
    </location>
    <ligand>
        <name>UDP-N-acetyl-alpha-D-glucosamine</name>
        <dbReference type="ChEBI" id="CHEBI:57705"/>
    </ligand>
</feature>
<evidence type="ECO:0000313" key="14">
    <source>
        <dbReference type="EMBL" id="HDL90346.1"/>
    </source>
</evidence>
<evidence type="ECO:0000256" key="2">
    <source>
        <dbReference type="ARBA" id="ARBA00022618"/>
    </source>
</evidence>
<reference evidence="14" key="1">
    <citation type="journal article" date="2020" name="mSystems">
        <title>Genome- and Community-Level Interaction Insights into Carbon Utilization and Element Cycling Functions of Hydrothermarchaeota in Hydrothermal Sediment.</title>
        <authorList>
            <person name="Zhou Z."/>
            <person name="Liu Y."/>
            <person name="Xu W."/>
            <person name="Pan J."/>
            <person name="Luo Z.H."/>
            <person name="Li M."/>
        </authorList>
    </citation>
    <scope>NUCLEOTIDE SEQUENCE [LARGE SCALE GENOMIC DNA]</scope>
    <source>
        <strain evidence="14">HyVt-19</strain>
    </source>
</reference>
<sequence>MITLITVIAALYVVAFLAFRVVGLVKEKRGKPPLVILAGGGTGGHVYPLLAIYEEIAKRHPNYRFLYIGVPNKAESHIVPREGIELWYTYSIGYPGLKNPVILAKFLIILLAGSLKCAIKFTIEQPKYLVSTGGYVSAPAIVAAVVLRKVFRIRIGIFLHEQNTVPGQLNHFFGRWADIVFVSFRETMSFFPENGVFSGYPVRRRVQEMLSRSEENSAISVPHGKKVVFVFGGSQGARTINRALVDAIPYLYPYRKKIFIIHGRGLARTEEYDAVKDTEDRISRLDDEIKKELESFYYSQAYFHNIGAVYRIADLVVARSGAGTLNEIAALGKPALLIPKSGLPGDHQVINARAMKNAGAAQVLYEDVRREPDGRVVVFVDGQTLASAILRLLQDPSLLSSMAVAAKSFFRGNAAETIVDCIDYPSKARDLHKSSVKLSRLSVESLPSNDRVLKLLSINYSENPETFNPYQVFDPEDVEYFRYRAVRLLYHPKWQIRNVGVKLVGYLLHRDKVSEILRMITDRTPVPLWLRLLGGDYREVGFIRRNSIRALQIMDIFNADVEEALMIAIDDPYYEVRSEACRAVCHFSNKLAGKDKWLQKILERFNDPSFEVVCEAAKAMGYIGIDGRAVEALLQFAMHPLWQIRYAALLGILRLLERRVICPCDGLVERLGSFILTSTDFVPHFRLKETYRQIVSLCGTTCDE</sequence>
<evidence type="ECO:0000256" key="3">
    <source>
        <dbReference type="ARBA" id="ARBA00022676"/>
    </source>
</evidence>
<dbReference type="GO" id="GO:0071555">
    <property type="term" value="P:cell wall organization"/>
    <property type="evidence" value="ECO:0007669"/>
    <property type="project" value="UniProtKB-KW"/>
</dbReference>
<evidence type="ECO:0000256" key="5">
    <source>
        <dbReference type="ARBA" id="ARBA00022960"/>
    </source>
</evidence>
<keyword evidence="6 10" id="KW-0573">Peptidoglycan synthesis</keyword>
<evidence type="ECO:0000256" key="11">
    <source>
        <dbReference type="SAM" id="Phobius"/>
    </source>
</evidence>
<dbReference type="HAMAP" id="MF_00033">
    <property type="entry name" value="MurG"/>
    <property type="match status" value="1"/>
</dbReference>
<protein>
    <recommendedName>
        <fullName evidence="10">UDP-N-acetylglucosamine--N-acetylmuramyl-(pentapeptide) pyrophosphoryl-undecaprenol N-acetylglucosamine transferase</fullName>
        <ecNumber evidence="10">2.4.1.227</ecNumber>
    </recommendedName>
    <alternativeName>
        <fullName evidence="10">Undecaprenyl-PP-MurNAc-pentapeptide-UDPGlcNAc GlcNAc transferase</fullName>
    </alternativeName>
</protein>
<feature type="binding site" evidence="10">
    <location>
        <position position="348"/>
    </location>
    <ligand>
        <name>UDP-N-acetyl-alpha-D-glucosamine</name>
        <dbReference type="ChEBI" id="CHEBI:57705"/>
    </ligand>
</feature>
<dbReference type="GO" id="GO:0050511">
    <property type="term" value="F:undecaprenyldiphospho-muramoylpentapeptide beta-N-acetylglucosaminyltransferase activity"/>
    <property type="evidence" value="ECO:0007669"/>
    <property type="project" value="UniProtKB-UniRule"/>
</dbReference>
<evidence type="ECO:0000256" key="6">
    <source>
        <dbReference type="ARBA" id="ARBA00022984"/>
    </source>
</evidence>
<name>A0A7C0WVT4_9BACT</name>
<dbReference type="GO" id="GO:0008360">
    <property type="term" value="P:regulation of cell shape"/>
    <property type="evidence" value="ECO:0007669"/>
    <property type="project" value="UniProtKB-KW"/>
</dbReference>
<comment type="catalytic activity">
    <reaction evidence="10">
        <text>di-trans,octa-cis-undecaprenyl diphospho-N-acetyl-alpha-D-muramoyl-L-alanyl-D-glutamyl-meso-2,6-diaminopimeloyl-D-alanyl-D-alanine + UDP-N-acetyl-alpha-D-glucosamine = di-trans,octa-cis-undecaprenyl diphospho-[N-acetyl-alpha-D-glucosaminyl-(1-&gt;4)]-N-acetyl-alpha-D-muramoyl-L-alanyl-D-glutamyl-meso-2,6-diaminopimeloyl-D-alanyl-D-alanine + UDP + H(+)</text>
        <dbReference type="Rhea" id="RHEA:31227"/>
        <dbReference type="ChEBI" id="CHEBI:15378"/>
        <dbReference type="ChEBI" id="CHEBI:57705"/>
        <dbReference type="ChEBI" id="CHEBI:58223"/>
        <dbReference type="ChEBI" id="CHEBI:61387"/>
        <dbReference type="ChEBI" id="CHEBI:61388"/>
        <dbReference type="EC" id="2.4.1.227"/>
    </reaction>
</comment>
<keyword evidence="5 10" id="KW-0133">Cell shape</keyword>
<evidence type="ECO:0000256" key="9">
    <source>
        <dbReference type="ARBA" id="ARBA00023316"/>
    </source>
</evidence>
<evidence type="ECO:0000256" key="7">
    <source>
        <dbReference type="ARBA" id="ARBA00023136"/>
    </source>
</evidence>
<dbReference type="Gene3D" id="3.40.50.2000">
    <property type="entry name" value="Glycogen Phosphorylase B"/>
    <property type="match status" value="2"/>
</dbReference>
<feature type="transmembrane region" description="Helical" evidence="11">
    <location>
        <begin position="6"/>
        <end position="25"/>
    </location>
</feature>
<keyword evidence="9 10" id="KW-0961">Cell wall biogenesis/degradation</keyword>
<feature type="binding site" evidence="10">
    <location>
        <position position="234"/>
    </location>
    <ligand>
        <name>UDP-N-acetyl-alpha-D-glucosamine</name>
        <dbReference type="ChEBI" id="CHEBI:57705"/>
    </ligand>
</feature>
<dbReference type="AlphaFoldDB" id="A0A7C0WVT4"/>
<feature type="binding site" evidence="10">
    <location>
        <begin position="42"/>
        <end position="44"/>
    </location>
    <ligand>
        <name>UDP-N-acetyl-alpha-D-glucosamine</name>
        <dbReference type="ChEBI" id="CHEBI:57705"/>
    </ligand>
</feature>
<comment type="pathway">
    <text evidence="10">Cell wall biogenesis; peptidoglycan biosynthesis.</text>
</comment>